<dbReference type="OMA" id="MALVCYY"/>
<keyword evidence="3 5" id="KW-0804">Transcription</keyword>
<keyword evidence="4 5" id="KW-0539">Nucleus</keyword>
<dbReference type="GO" id="GO:0006352">
    <property type="term" value="P:DNA-templated transcription initiation"/>
    <property type="evidence" value="ECO:0007669"/>
    <property type="project" value="UniProtKB-UniRule"/>
</dbReference>
<name>A0A7N0UF17_KALFE</name>
<dbReference type="AlphaFoldDB" id="A0A7N0UF17"/>
<evidence type="ECO:0000256" key="2">
    <source>
        <dbReference type="ARBA" id="ARBA00022478"/>
    </source>
</evidence>
<evidence type="ECO:0000256" key="3">
    <source>
        <dbReference type="ARBA" id="ARBA00023163"/>
    </source>
</evidence>
<dbReference type="InterPro" id="IPR036898">
    <property type="entry name" value="RNA_pol_Rpb7-like_N_sf"/>
</dbReference>
<dbReference type="GO" id="GO:0005736">
    <property type="term" value="C:RNA polymerase I complex"/>
    <property type="evidence" value="ECO:0007669"/>
    <property type="project" value="TreeGrafter"/>
</dbReference>
<dbReference type="Gramene" id="Kaladp0065s0035.1.v1.1">
    <property type="protein sequence ID" value="Kaladp0065s0035.1.v1.1"/>
    <property type="gene ID" value="Kaladp0065s0035.v1.1"/>
</dbReference>
<comment type="subcellular location">
    <subcellularLocation>
        <location evidence="1 5">Nucleus</location>
    </subcellularLocation>
</comment>
<evidence type="ECO:0000256" key="4">
    <source>
        <dbReference type="ARBA" id="ARBA00023242"/>
    </source>
</evidence>
<comment type="function">
    <text evidence="5">DNA-dependent RNA polymerase which catalyzes the transcription of DNA into RNA using the four ribonucleoside triphosphates as substrates.</text>
</comment>
<evidence type="ECO:0000256" key="6">
    <source>
        <dbReference type="SAM" id="MobiDB-lite"/>
    </source>
</evidence>
<keyword evidence="2 5" id="KW-0240">DNA-directed RNA polymerase</keyword>
<dbReference type="Proteomes" id="UP000594263">
    <property type="component" value="Unplaced"/>
</dbReference>
<sequence length="218" mass="24332">MDGLKLSETEFVVYVHPSQSKKVPQALQHEMNSLLFKYNEALDGVVLAHDVESVSPDAKILSGVVPYFGVRLEATLLLFSPKKDMLLEGKVEKVSQNTINVIVLGLCSATITADDIRGEFDFKTKNGKEICYSTRHKSHEIRAGTMLRFLVKSWDAETLIISGSMVPRHTGCIRWLELKRKQHGTSIRLLSQGSDVDLDSHLPPSKKHKSKVHDASSH</sequence>
<organism evidence="7 8">
    <name type="scientific">Kalanchoe fedtschenkoi</name>
    <name type="common">Lavender scallops</name>
    <name type="synonym">South American air plant</name>
    <dbReference type="NCBI Taxonomy" id="63787"/>
    <lineage>
        <taxon>Eukaryota</taxon>
        <taxon>Viridiplantae</taxon>
        <taxon>Streptophyta</taxon>
        <taxon>Embryophyta</taxon>
        <taxon>Tracheophyta</taxon>
        <taxon>Spermatophyta</taxon>
        <taxon>Magnoliopsida</taxon>
        <taxon>eudicotyledons</taxon>
        <taxon>Gunneridae</taxon>
        <taxon>Pentapetalae</taxon>
        <taxon>Saxifragales</taxon>
        <taxon>Crassulaceae</taxon>
        <taxon>Kalanchoe</taxon>
    </lineage>
</organism>
<evidence type="ECO:0000313" key="7">
    <source>
        <dbReference type="EnsemblPlants" id="Kaladp0065s0035.1.v1.1"/>
    </source>
</evidence>
<evidence type="ECO:0000313" key="8">
    <source>
        <dbReference type="Proteomes" id="UP000594263"/>
    </source>
</evidence>
<accession>A0A7N0UF17</accession>
<dbReference type="Gene3D" id="3.30.1490.120">
    <property type="entry name" value="RNA polymerase Rpb7-like, N-terminal domain"/>
    <property type="match status" value="1"/>
</dbReference>
<dbReference type="GO" id="GO:0006362">
    <property type="term" value="P:transcription elongation by RNA polymerase I"/>
    <property type="evidence" value="ECO:0007669"/>
    <property type="project" value="TreeGrafter"/>
</dbReference>
<dbReference type="FunFam" id="3.30.1490.120:FF:000006">
    <property type="entry name" value="DNA-directed RNA polymerase"/>
    <property type="match status" value="1"/>
</dbReference>
<protein>
    <recommendedName>
        <fullName evidence="5">DNA-directed RNA polymerase subunit</fullName>
    </recommendedName>
</protein>
<dbReference type="PANTHER" id="PTHR12709">
    <property type="entry name" value="DNA-DIRECTED RNA POLYMERASE II, III"/>
    <property type="match status" value="1"/>
</dbReference>
<evidence type="ECO:0000256" key="5">
    <source>
        <dbReference type="RuleBase" id="RU369086"/>
    </source>
</evidence>
<proteinExistence type="predicted"/>
<dbReference type="InterPro" id="IPR045113">
    <property type="entry name" value="Rpb7-like"/>
</dbReference>
<reference evidence="7" key="1">
    <citation type="submission" date="2021-01" db="UniProtKB">
        <authorList>
            <consortium name="EnsemblPlants"/>
        </authorList>
    </citation>
    <scope>IDENTIFICATION</scope>
</reference>
<keyword evidence="8" id="KW-1185">Reference proteome</keyword>
<evidence type="ECO:0000256" key="1">
    <source>
        <dbReference type="ARBA" id="ARBA00004123"/>
    </source>
</evidence>
<dbReference type="Gene3D" id="2.40.50.1060">
    <property type="match status" value="1"/>
</dbReference>
<dbReference type="EnsemblPlants" id="Kaladp0065s0035.1.v1.1">
    <property type="protein sequence ID" value="Kaladp0065s0035.1.v1.1"/>
    <property type="gene ID" value="Kaladp0065s0035.v1.1"/>
</dbReference>
<feature type="region of interest" description="Disordered" evidence="6">
    <location>
        <begin position="198"/>
        <end position="218"/>
    </location>
</feature>
<dbReference type="PANTHER" id="PTHR12709:SF5">
    <property type="entry name" value="DNA-DIRECTED RNA POLYMERASE I SUBUNIT RPA43"/>
    <property type="match status" value="1"/>
</dbReference>